<evidence type="ECO:0000313" key="1">
    <source>
        <dbReference type="EMBL" id="CAG8726658.1"/>
    </source>
</evidence>
<comment type="caution">
    <text evidence="1">The sequence shown here is derived from an EMBL/GenBank/DDBJ whole genome shotgun (WGS) entry which is preliminary data.</text>
</comment>
<accession>A0ACA9PVK2</accession>
<dbReference type="EMBL" id="CAJVPU010034965">
    <property type="protein sequence ID" value="CAG8726658.1"/>
    <property type="molecule type" value="Genomic_DNA"/>
</dbReference>
<keyword evidence="2" id="KW-1185">Reference proteome</keyword>
<sequence>KKFLTPIVEKTIISKKFLHHVQVDFVSFEKYPDKEYWYIAHLCDYFMRFSWTCLLHTKEASE</sequence>
<feature type="non-terminal residue" evidence="1">
    <location>
        <position position="62"/>
    </location>
</feature>
<protein>
    <submittedName>
        <fullName evidence="1">14601_t:CDS:1</fullName>
    </submittedName>
</protein>
<proteinExistence type="predicted"/>
<dbReference type="Proteomes" id="UP000789702">
    <property type="component" value="Unassembled WGS sequence"/>
</dbReference>
<name>A0ACA9PVK2_9GLOM</name>
<feature type="non-terminal residue" evidence="1">
    <location>
        <position position="1"/>
    </location>
</feature>
<reference evidence="1" key="1">
    <citation type="submission" date="2021-06" db="EMBL/GenBank/DDBJ databases">
        <authorList>
            <person name="Kallberg Y."/>
            <person name="Tangrot J."/>
            <person name="Rosling A."/>
        </authorList>
    </citation>
    <scope>NUCLEOTIDE SEQUENCE</scope>
    <source>
        <strain evidence="1">IL203A</strain>
    </source>
</reference>
<gene>
    <name evidence="1" type="ORF">DHETER_LOCUS13178</name>
</gene>
<evidence type="ECO:0000313" key="2">
    <source>
        <dbReference type="Proteomes" id="UP000789702"/>
    </source>
</evidence>
<organism evidence="1 2">
    <name type="scientific">Dentiscutata heterogama</name>
    <dbReference type="NCBI Taxonomy" id="1316150"/>
    <lineage>
        <taxon>Eukaryota</taxon>
        <taxon>Fungi</taxon>
        <taxon>Fungi incertae sedis</taxon>
        <taxon>Mucoromycota</taxon>
        <taxon>Glomeromycotina</taxon>
        <taxon>Glomeromycetes</taxon>
        <taxon>Diversisporales</taxon>
        <taxon>Gigasporaceae</taxon>
        <taxon>Dentiscutata</taxon>
    </lineage>
</organism>